<evidence type="ECO:0000259" key="3">
    <source>
        <dbReference type="Pfam" id="PF00188"/>
    </source>
</evidence>
<evidence type="ECO:0000256" key="2">
    <source>
        <dbReference type="SAM" id="SignalP"/>
    </source>
</evidence>
<evidence type="ECO:0000256" key="1">
    <source>
        <dbReference type="SAM" id="MobiDB-lite"/>
    </source>
</evidence>
<dbReference type="SUPFAM" id="SSF55797">
    <property type="entry name" value="PR-1-like"/>
    <property type="match status" value="1"/>
</dbReference>
<feature type="region of interest" description="Disordered" evidence="1">
    <location>
        <begin position="165"/>
        <end position="376"/>
    </location>
</feature>
<name>A0A4P9XLE0_9FUNG</name>
<protein>
    <recommendedName>
        <fullName evidence="3">SCP domain-containing protein</fullName>
    </recommendedName>
</protein>
<dbReference type="OrthoDB" id="568194at2759"/>
<feature type="chain" id="PRO_5020287389" description="SCP domain-containing protein" evidence="2">
    <location>
        <begin position="21"/>
        <end position="413"/>
    </location>
</feature>
<accession>A0A4P9XLE0</accession>
<dbReference type="Gene3D" id="3.40.33.10">
    <property type="entry name" value="CAP"/>
    <property type="match status" value="1"/>
</dbReference>
<sequence length="413" mass="44880">MQSLLHIGWLVLALASLVLGAFDKGKMLCLVNQERQKIGLPPLGSDERLDRSAQKHSQAQARARDMSHQVYGEPELVDRVKAESPDKKWFGWAENVLVGTDDTLECFTEWMNSKPHRINILGDYTHIGIGMEYGSDKKPYWTQVFGKDNEKHNFPVCPGDVASASPYASPDSGNAYKPQPSYEEPSNVYKPQPSYEEPSRTYTPPYQPSPEDDGALNAGDTRPPLQPIPEPAPAVEQPPAPTAKPEPAPSPQPAPVPPPAPSPAPQPVPAPETYISDDSEDCEGEEYSNPPAYPSQPPPSPPPNPPPASVDDYGDEDDCDDDGDAKPSFDTAPVYNPSPPAYIPSPPEQQPVSPPPAYKPIDSGAAPAGDSKEDCTDNEALFKLNSKGYPDWLDAVDRDHVPNDLPSGTYYKP</sequence>
<evidence type="ECO:0000313" key="4">
    <source>
        <dbReference type="EMBL" id="RKP06677.1"/>
    </source>
</evidence>
<dbReference type="EMBL" id="KZ992838">
    <property type="protein sequence ID" value="RKP06677.1"/>
    <property type="molecule type" value="Genomic_DNA"/>
</dbReference>
<feature type="compositionally biased region" description="Acidic residues" evidence="1">
    <location>
        <begin position="275"/>
        <end position="286"/>
    </location>
</feature>
<feature type="domain" description="SCP" evidence="3">
    <location>
        <begin position="30"/>
        <end position="145"/>
    </location>
</feature>
<proteinExistence type="predicted"/>
<dbReference type="InterPro" id="IPR014044">
    <property type="entry name" value="CAP_dom"/>
</dbReference>
<feature type="region of interest" description="Disordered" evidence="1">
    <location>
        <begin position="390"/>
        <end position="413"/>
    </location>
</feature>
<dbReference type="Proteomes" id="UP000271241">
    <property type="component" value="Unassembled WGS sequence"/>
</dbReference>
<dbReference type="Pfam" id="PF00188">
    <property type="entry name" value="CAP"/>
    <property type="match status" value="1"/>
</dbReference>
<dbReference type="PANTHER" id="PTHR31157:SF1">
    <property type="entry name" value="SCP DOMAIN-CONTAINING PROTEIN"/>
    <property type="match status" value="1"/>
</dbReference>
<reference evidence="5" key="1">
    <citation type="journal article" date="2018" name="Nat. Microbiol.">
        <title>Leveraging single-cell genomics to expand the fungal tree of life.</title>
        <authorList>
            <person name="Ahrendt S.R."/>
            <person name="Quandt C.A."/>
            <person name="Ciobanu D."/>
            <person name="Clum A."/>
            <person name="Salamov A."/>
            <person name="Andreopoulos B."/>
            <person name="Cheng J.F."/>
            <person name="Woyke T."/>
            <person name="Pelin A."/>
            <person name="Henrissat B."/>
            <person name="Reynolds N.K."/>
            <person name="Benny G.L."/>
            <person name="Smith M.E."/>
            <person name="James T.Y."/>
            <person name="Grigoriev I.V."/>
        </authorList>
    </citation>
    <scope>NUCLEOTIDE SEQUENCE [LARGE SCALE GENOMIC DNA]</scope>
    <source>
        <strain evidence="5">RSA 1356</strain>
    </source>
</reference>
<organism evidence="4 5">
    <name type="scientific">Thamnocephalis sphaerospora</name>
    <dbReference type="NCBI Taxonomy" id="78915"/>
    <lineage>
        <taxon>Eukaryota</taxon>
        <taxon>Fungi</taxon>
        <taxon>Fungi incertae sedis</taxon>
        <taxon>Zoopagomycota</taxon>
        <taxon>Zoopagomycotina</taxon>
        <taxon>Zoopagomycetes</taxon>
        <taxon>Zoopagales</taxon>
        <taxon>Sigmoideomycetaceae</taxon>
        <taxon>Thamnocephalis</taxon>
    </lineage>
</organism>
<feature type="compositionally biased region" description="Pro residues" evidence="1">
    <location>
        <begin position="291"/>
        <end position="308"/>
    </location>
</feature>
<dbReference type="InterPro" id="IPR035940">
    <property type="entry name" value="CAP_sf"/>
</dbReference>
<feature type="region of interest" description="Disordered" evidence="1">
    <location>
        <begin position="41"/>
        <end position="62"/>
    </location>
</feature>
<dbReference type="AlphaFoldDB" id="A0A4P9XLE0"/>
<dbReference type="CDD" id="cd05379">
    <property type="entry name" value="CAP_bacterial"/>
    <property type="match status" value="1"/>
</dbReference>
<evidence type="ECO:0000313" key="5">
    <source>
        <dbReference type="Proteomes" id="UP000271241"/>
    </source>
</evidence>
<dbReference type="PANTHER" id="PTHR31157">
    <property type="entry name" value="SCP DOMAIN-CONTAINING PROTEIN"/>
    <property type="match status" value="1"/>
</dbReference>
<gene>
    <name evidence="4" type="ORF">THASP1DRAFT_31514</name>
</gene>
<feature type="signal peptide" evidence="2">
    <location>
        <begin position="1"/>
        <end position="20"/>
    </location>
</feature>
<feature type="compositionally biased region" description="Acidic residues" evidence="1">
    <location>
        <begin position="312"/>
        <end position="323"/>
    </location>
</feature>
<feature type="compositionally biased region" description="Pro residues" evidence="1">
    <location>
        <begin position="224"/>
        <end position="270"/>
    </location>
</feature>
<keyword evidence="2" id="KW-0732">Signal</keyword>
<keyword evidence="5" id="KW-1185">Reference proteome</keyword>
<feature type="compositionally biased region" description="Pro residues" evidence="1">
    <location>
        <begin position="336"/>
        <end position="358"/>
    </location>
</feature>